<organism evidence="2 3">
    <name type="scientific">Oryza glaberrima</name>
    <name type="common">African rice</name>
    <dbReference type="NCBI Taxonomy" id="4538"/>
    <lineage>
        <taxon>Eukaryota</taxon>
        <taxon>Viridiplantae</taxon>
        <taxon>Streptophyta</taxon>
        <taxon>Embryophyta</taxon>
        <taxon>Tracheophyta</taxon>
        <taxon>Spermatophyta</taxon>
        <taxon>Magnoliopsida</taxon>
        <taxon>Liliopsida</taxon>
        <taxon>Poales</taxon>
        <taxon>Poaceae</taxon>
        <taxon>BOP clade</taxon>
        <taxon>Oryzoideae</taxon>
        <taxon>Oryzeae</taxon>
        <taxon>Oryzinae</taxon>
        <taxon>Oryza</taxon>
    </lineage>
</organism>
<proteinExistence type="predicted"/>
<evidence type="ECO:0000313" key="3">
    <source>
        <dbReference type="Proteomes" id="UP000007306"/>
    </source>
</evidence>
<dbReference type="OMA" id="NGGRDMG"/>
<feature type="compositionally biased region" description="Basic and acidic residues" evidence="1">
    <location>
        <begin position="26"/>
        <end position="35"/>
    </location>
</feature>
<protein>
    <recommendedName>
        <fullName evidence="4">DUF834 domain-containing protein</fullName>
    </recommendedName>
</protein>
<evidence type="ECO:0000313" key="2">
    <source>
        <dbReference type="EnsemblPlants" id="ORGLA03G0235300.1"/>
    </source>
</evidence>
<dbReference type="HOGENOM" id="CLU_2310540_0_0_1"/>
<evidence type="ECO:0000256" key="1">
    <source>
        <dbReference type="SAM" id="MobiDB-lite"/>
    </source>
</evidence>
<feature type="compositionally biased region" description="Basic residues" evidence="1">
    <location>
        <begin position="64"/>
        <end position="76"/>
    </location>
</feature>
<reference evidence="2" key="1">
    <citation type="submission" date="2015-06" db="UniProtKB">
        <authorList>
            <consortium name="EnsemblPlants"/>
        </authorList>
    </citation>
    <scope>IDENTIFICATION</scope>
</reference>
<dbReference type="Proteomes" id="UP000007306">
    <property type="component" value="Chromosome 3"/>
</dbReference>
<dbReference type="EnsemblPlants" id="ORGLA03G0235300.1">
    <property type="protein sequence ID" value="ORGLA03G0235300.1"/>
    <property type="gene ID" value="ORGLA03G0235300"/>
</dbReference>
<sequence>MDEDEDNGRGAADAGEDDEMDAGDNGGRDMGDEARMVATARRMRVRTTQAVGLDENHSGGSSGRRGRGPPPRRSRWARAAAKADVGDGDSGHGG</sequence>
<dbReference type="Gramene" id="ORGLA03G0235300.1">
    <property type="protein sequence ID" value="ORGLA03G0235300.1"/>
    <property type="gene ID" value="ORGLA03G0235300"/>
</dbReference>
<reference evidence="2 3" key="2">
    <citation type="submission" date="2018-04" db="EMBL/GenBank/DDBJ databases">
        <title>OglaRS2 (Oryza glaberrima Reference Sequence Version 2).</title>
        <authorList>
            <person name="Zhang J."/>
            <person name="Kudrna D."/>
            <person name="Lee S."/>
            <person name="Talag J."/>
            <person name="Rajasekar S."/>
            <person name="Wing R.A."/>
        </authorList>
    </citation>
    <scope>NUCLEOTIDE SEQUENCE [LARGE SCALE GENOMIC DNA]</scope>
    <source>
        <strain evidence="2 3">cv. IRGC 96717</strain>
    </source>
</reference>
<dbReference type="AlphaFoldDB" id="I1PDA7"/>
<name>I1PDA7_ORYGL</name>
<accession>I1PDA7</accession>
<evidence type="ECO:0008006" key="4">
    <source>
        <dbReference type="Google" id="ProtNLM"/>
    </source>
</evidence>
<feature type="region of interest" description="Disordered" evidence="1">
    <location>
        <begin position="1"/>
        <end position="94"/>
    </location>
</feature>
<keyword evidence="3" id="KW-1185">Reference proteome</keyword>